<dbReference type="EnsemblBacteria" id="ABM81333">
    <property type="protein sequence ID" value="ABM81333"/>
    <property type="gene ID" value="Hbut_1511"/>
</dbReference>
<sequence>MAAGKAKPILAAIVLFAAFAVIGYYAVKGSSYMDVSDVVKLVREAKVTVKGRLASLHYDQASRKLYLVLEGRDGSKLLAVADAEYIEKKYGPIQYLRWDPDSVVVEGVYDPATGTLRVIDILEGCHSGYSQPAIKD</sequence>
<dbReference type="STRING" id="415426.Hbut_1511"/>
<evidence type="ECO:0000256" key="1">
    <source>
        <dbReference type="SAM" id="Phobius"/>
    </source>
</evidence>
<dbReference type="AlphaFoldDB" id="A2BMX2"/>
<reference evidence="2 3" key="1">
    <citation type="journal article" date="2007" name="Archaea">
        <title>The genome of Hyperthermus butylicus: a sulfur-reducing, peptide fermenting, neutrophilic Crenarchaeote growing up to 108 degrees C.</title>
        <authorList>
            <person name="Brugger K."/>
            <person name="Chen L."/>
            <person name="Stark M."/>
            <person name="Zibat A."/>
            <person name="Redder P."/>
            <person name="Ruepp A."/>
            <person name="Awayez M."/>
            <person name="She Q."/>
            <person name="Garrett R.A."/>
            <person name="Klenk H.P."/>
        </authorList>
    </citation>
    <scope>NUCLEOTIDE SEQUENCE [LARGE SCALE GENOMIC DNA]</scope>
    <source>
        <strain evidence="3">DSM 5456 / JCM 9403 / PLM1-5</strain>
    </source>
</reference>
<dbReference type="Proteomes" id="UP000002593">
    <property type="component" value="Chromosome"/>
</dbReference>
<dbReference type="KEGG" id="hbu:Hbut_1511"/>
<keyword evidence="1" id="KW-0812">Transmembrane</keyword>
<proteinExistence type="predicted"/>
<name>A2BMX2_HYPBU</name>
<keyword evidence="1" id="KW-0472">Membrane</keyword>
<gene>
    <name evidence="2" type="ordered locus">Hbut_1511</name>
</gene>
<evidence type="ECO:0000313" key="2">
    <source>
        <dbReference type="EMBL" id="ABM81333.1"/>
    </source>
</evidence>
<dbReference type="HOGENOM" id="CLU_1891398_0_0_2"/>
<accession>A2BMX2</accession>
<keyword evidence="3" id="KW-1185">Reference proteome</keyword>
<keyword evidence="1" id="KW-1133">Transmembrane helix</keyword>
<dbReference type="eggNOG" id="arCOG04047">
    <property type="taxonomic scope" value="Archaea"/>
</dbReference>
<organism evidence="2 3">
    <name type="scientific">Hyperthermus butylicus (strain DSM 5456 / JCM 9403 / PLM1-5)</name>
    <dbReference type="NCBI Taxonomy" id="415426"/>
    <lineage>
        <taxon>Archaea</taxon>
        <taxon>Thermoproteota</taxon>
        <taxon>Thermoprotei</taxon>
        <taxon>Desulfurococcales</taxon>
        <taxon>Pyrodictiaceae</taxon>
        <taxon>Hyperthermus</taxon>
    </lineage>
</organism>
<dbReference type="GeneID" id="4781754"/>
<dbReference type="OrthoDB" id="26604at2157"/>
<evidence type="ECO:0000313" key="3">
    <source>
        <dbReference type="Proteomes" id="UP000002593"/>
    </source>
</evidence>
<dbReference type="EMBL" id="CP000493">
    <property type="protein sequence ID" value="ABM81333.1"/>
    <property type="molecule type" value="Genomic_DNA"/>
</dbReference>
<feature type="transmembrane region" description="Helical" evidence="1">
    <location>
        <begin position="6"/>
        <end position="27"/>
    </location>
</feature>
<protein>
    <submittedName>
        <fullName evidence="2">Uncharacterized protein</fullName>
    </submittedName>
</protein>
<dbReference type="RefSeq" id="WP_011822651.1">
    <property type="nucleotide sequence ID" value="NC_008818.1"/>
</dbReference>